<dbReference type="GeneID" id="71929876"/>
<dbReference type="RefSeq" id="WP_247995803.1">
    <property type="nucleotide sequence ID" value="NZ_CP096022.1"/>
</dbReference>
<comment type="subcellular location">
    <subcellularLocation>
        <location evidence="5">Cell membrane</location>
        <topology evidence="5">Multi-pass membrane protein</topology>
    </subcellularLocation>
    <subcellularLocation>
        <location evidence="1">Membrane</location>
        <topology evidence="1">Multi-pass membrane protein</topology>
    </subcellularLocation>
</comment>
<reference evidence="6" key="1">
    <citation type="submission" date="2022-04" db="EMBL/GenBank/DDBJ databases">
        <title>Halocatena sp. nov., isolated from a salt lake.</title>
        <authorList>
            <person name="Cui H.-L."/>
        </authorList>
    </citation>
    <scope>NUCLEOTIDE SEQUENCE</scope>
    <source>
        <strain evidence="6">AD-1</strain>
        <plasmid evidence="6">unnamed3</plasmid>
    </source>
</reference>
<dbReference type="InterPro" id="IPR051598">
    <property type="entry name" value="TSUP/Inactive_protease-like"/>
</dbReference>
<name>A0A8U0A8G9_9EURY</name>
<accession>A0A8U0A8G9</accession>
<dbReference type="Pfam" id="PF01925">
    <property type="entry name" value="TauE"/>
    <property type="match status" value="1"/>
</dbReference>
<dbReference type="PANTHER" id="PTHR43701">
    <property type="entry name" value="MEMBRANE TRANSPORTER PROTEIN MJ0441-RELATED"/>
    <property type="match status" value="1"/>
</dbReference>
<protein>
    <recommendedName>
        <fullName evidence="5">Probable membrane transporter protein</fullName>
    </recommendedName>
</protein>
<dbReference type="GO" id="GO:0005886">
    <property type="term" value="C:plasma membrane"/>
    <property type="evidence" value="ECO:0007669"/>
    <property type="project" value="UniProtKB-SubCell"/>
</dbReference>
<evidence type="ECO:0000256" key="2">
    <source>
        <dbReference type="ARBA" id="ARBA00022692"/>
    </source>
</evidence>
<dbReference type="KEGG" id="haad:MW046_17475"/>
<dbReference type="Proteomes" id="UP000831768">
    <property type="component" value="Plasmid unnamed3"/>
</dbReference>
<geneLocation type="plasmid" evidence="6 7">
    <name>unnamed3</name>
</geneLocation>
<evidence type="ECO:0000256" key="4">
    <source>
        <dbReference type="ARBA" id="ARBA00023136"/>
    </source>
</evidence>
<proteinExistence type="inferred from homology"/>
<keyword evidence="6" id="KW-0614">Plasmid</keyword>
<feature type="transmembrane region" description="Helical" evidence="5">
    <location>
        <begin position="208"/>
        <end position="229"/>
    </location>
</feature>
<feature type="transmembrane region" description="Helical" evidence="5">
    <location>
        <begin position="104"/>
        <end position="122"/>
    </location>
</feature>
<organism evidence="6 7">
    <name type="scientific">Halocatena salina</name>
    <dbReference type="NCBI Taxonomy" id="2934340"/>
    <lineage>
        <taxon>Archaea</taxon>
        <taxon>Methanobacteriati</taxon>
        <taxon>Methanobacteriota</taxon>
        <taxon>Stenosarchaea group</taxon>
        <taxon>Halobacteria</taxon>
        <taxon>Halobacteriales</taxon>
        <taxon>Natronomonadaceae</taxon>
        <taxon>Halocatena</taxon>
    </lineage>
</organism>
<evidence type="ECO:0000256" key="5">
    <source>
        <dbReference type="RuleBase" id="RU363041"/>
    </source>
</evidence>
<dbReference type="AlphaFoldDB" id="A0A8U0A8G9"/>
<dbReference type="EMBL" id="CP096022">
    <property type="protein sequence ID" value="UPM45149.1"/>
    <property type="molecule type" value="Genomic_DNA"/>
</dbReference>
<feature type="transmembrane region" description="Helical" evidence="5">
    <location>
        <begin position="43"/>
        <end position="65"/>
    </location>
</feature>
<feature type="transmembrane region" description="Helical" evidence="5">
    <location>
        <begin position="235"/>
        <end position="253"/>
    </location>
</feature>
<feature type="transmembrane region" description="Helical" evidence="5">
    <location>
        <begin position="143"/>
        <end position="166"/>
    </location>
</feature>
<keyword evidence="5" id="KW-1003">Cell membrane</keyword>
<evidence type="ECO:0000313" key="6">
    <source>
        <dbReference type="EMBL" id="UPM45149.1"/>
    </source>
</evidence>
<keyword evidence="3 5" id="KW-1133">Transmembrane helix</keyword>
<feature type="transmembrane region" description="Helical" evidence="5">
    <location>
        <begin position="178"/>
        <end position="201"/>
    </location>
</feature>
<gene>
    <name evidence="6" type="ORF">MW046_17475</name>
</gene>
<feature type="transmembrane region" description="Helical" evidence="5">
    <location>
        <begin position="77"/>
        <end position="98"/>
    </location>
</feature>
<dbReference type="PANTHER" id="PTHR43701:SF2">
    <property type="entry name" value="MEMBRANE TRANSPORTER PROTEIN YJNA-RELATED"/>
    <property type="match status" value="1"/>
</dbReference>
<keyword evidence="2 5" id="KW-0812">Transmembrane</keyword>
<evidence type="ECO:0000313" key="7">
    <source>
        <dbReference type="Proteomes" id="UP000831768"/>
    </source>
</evidence>
<sequence length="254" mass="25318">MTPVLAVSLIVIALLAGVGITTVGPGGVFVTAALYELTDLSSAAVAGTASATFVATGFVGSSVYVRSGELRSGPAREAAVVLSGAGILGALTGSRMNLLISDQLFGYLLAAFLAIIGGLLAYRERVGIKPTGLLGQTDGRRRAVLAIVGGSIGVLGGLLGVGGPVIAVPTLVALGMPMLRAVAVAQVQSIFLALFATIGYFTVGAVDVTTAVVVGVPQLIGVLAGWRVAHLVPPRQLRIALAGVLVAVAAVITL</sequence>
<dbReference type="InterPro" id="IPR002781">
    <property type="entry name" value="TM_pro_TauE-like"/>
</dbReference>
<comment type="similarity">
    <text evidence="5">Belongs to the 4-toluene sulfonate uptake permease (TSUP) (TC 2.A.102) family.</text>
</comment>
<evidence type="ECO:0000256" key="3">
    <source>
        <dbReference type="ARBA" id="ARBA00022989"/>
    </source>
</evidence>
<keyword evidence="7" id="KW-1185">Reference proteome</keyword>
<keyword evidence="4 5" id="KW-0472">Membrane</keyword>
<evidence type="ECO:0000256" key="1">
    <source>
        <dbReference type="ARBA" id="ARBA00004141"/>
    </source>
</evidence>